<evidence type="ECO:0000259" key="5">
    <source>
        <dbReference type="SMART" id="SM00382"/>
    </source>
</evidence>
<protein>
    <submittedName>
        <fullName evidence="6">Replication factor C subunit 5</fullName>
    </submittedName>
</protein>
<dbReference type="SUPFAM" id="SSF52540">
    <property type="entry name" value="P-loop containing nucleoside triphosphate hydrolases"/>
    <property type="match status" value="1"/>
</dbReference>
<evidence type="ECO:0000256" key="4">
    <source>
        <dbReference type="ARBA" id="ARBA00022840"/>
    </source>
</evidence>
<accession>A0ABQ7I154</accession>
<dbReference type="PANTHER" id="PTHR11669">
    <property type="entry name" value="REPLICATION FACTOR C / DNA POLYMERASE III GAMMA-TAU SUBUNIT"/>
    <property type="match status" value="1"/>
</dbReference>
<organism evidence="6 7">
    <name type="scientific">Astathelohania contejeani</name>
    <dbReference type="NCBI Taxonomy" id="164912"/>
    <lineage>
        <taxon>Eukaryota</taxon>
        <taxon>Fungi</taxon>
        <taxon>Fungi incertae sedis</taxon>
        <taxon>Microsporidia</taxon>
        <taxon>Astathelohaniidae</taxon>
        <taxon>Astathelohania</taxon>
    </lineage>
</organism>
<evidence type="ECO:0000256" key="2">
    <source>
        <dbReference type="ARBA" id="ARBA00022705"/>
    </source>
</evidence>
<reference evidence="6 7" key="1">
    <citation type="submission" date="2019-01" db="EMBL/GenBank/DDBJ databases">
        <title>Genomes sequencing and comparative genomics of infectious freshwater microsporidia, Cucumispora dikerogammari and Thelohania contejeani.</title>
        <authorList>
            <person name="Cormier A."/>
            <person name="Giraud I."/>
            <person name="Wattier R."/>
            <person name="Teixeira M."/>
            <person name="Grandjean F."/>
            <person name="Rigaud T."/>
            <person name="Cordaux R."/>
        </authorList>
    </citation>
    <scope>NUCLEOTIDE SEQUENCE [LARGE SCALE GENOMIC DNA]</scope>
    <source>
        <strain evidence="6">T1</strain>
        <tissue evidence="6">Spores</tissue>
    </source>
</reference>
<dbReference type="SUPFAM" id="SSF48019">
    <property type="entry name" value="post-AAA+ oligomerization domain-like"/>
    <property type="match status" value="1"/>
</dbReference>
<dbReference type="CDD" id="cd18140">
    <property type="entry name" value="HLD_clamp_RFC"/>
    <property type="match status" value="1"/>
</dbReference>
<evidence type="ECO:0000313" key="7">
    <source>
        <dbReference type="Proteomes" id="UP001516464"/>
    </source>
</evidence>
<keyword evidence="4" id="KW-0067">ATP-binding</keyword>
<comment type="similarity">
    <text evidence="1">Belongs to the activator 1 small subunits family.</text>
</comment>
<dbReference type="CDD" id="cd00009">
    <property type="entry name" value="AAA"/>
    <property type="match status" value="1"/>
</dbReference>
<dbReference type="Pfam" id="PF00004">
    <property type="entry name" value="AAA"/>
    <property type="match status" value="1"/>
</dbReference>
<evidence type="ECO:0000256" key="3">
    <source>
        <dbReference type="ARBA" id="ARBA00022741"/>
    </source>
</evidence>
<comment type="caution">
    <text evidence="6">The sequence shown here is derived from an EMBL/GenBank/DDBJ whole genome shotgun (WGS) entry which is preliminary data.</text>
</comment>
<feature type="domain" description="AAA+ ATPase" evidence="5">
    <location>
        <begin position="35"/>
        <end position="161"/>
    </location>
</feature>
<gene>
    <name evidence="6" type="primary">Rfc5</name>
    <name evidence="6" type="ORF">TCON_0659</name>
</gene>
<dbReference type="SMART" id="SM00382">
    <property type="entry name" value="AAA"/>
    <property type="match status" value="1"/>
</dbReference>
<dbReference type="InterPro" id="IPR008921">
    <property type="entry name" value="DNA_pol3_clamp-load_cplx_C"/>
</dbReference>
<dbReference type="Gene3D" id="1.10.8.60">
    <property type="match status" value="1"/>
</dbReference>
<keyword evidence="2" id="KW-0235">DNA replication</keyword>
<dbReference type="NCBIfam" id="NF001679">
    <property type="entry name" value="PRK00440.1"/>
    <property type="match status" value="1"/>
</dbReference>
<evidence type="ECO:0000256" key="1">
    <source>
        <dbReference type="ARBA" id="ARBA00005378"/>
    </source>
</evidence>
<dbReference type="Proteomes" id="UP001516464">
    <property type="component" value="Unassembled WGS sequence"/>
</dbReference>
<dbReference type="Gene3D" id="3.40.50.300">
    <property type="entry name" value="P-loop containing nucleotide triphosphate hydrolases"/>
    <property type="match status" value="1"/>
</dbReference>
<dbReference type="InterPro" id="IPR047854">
    <property type="entry name" value="RFC_lid"/>
</dbReference>
<dbReference type="InterPro" id="IPR013748">
    <property type="entry name" value="Rep_factorC_C"/>
</dbReference>
<dbReference type="Gene3D" id="1.20.272.10">
    <property type="match status" value="1"/>
</dbReference>
<dbReference type="Pfam" id="PF08542">
    <property type="entry name" value="Rep_fac_C"/>
    <property type="match status" value="1"/>
</dbReference>
<dbReference type="InterPro" id="IPR027417">
    <property type="entry name" value="P-loop_NTPase"/>
</dbReference>
<proteinExistence type="inferred from homology"/>
<evidence type="ECO:0000313" key="6">
    <source>
        <dbReference type="EMBL" id="KAF7684146.1"/>
    </source>
</evidence>
<keyword evidence="3" id="KW-0547">Nucleotide-binding</keyword>
<dbReference type="InterPro" id="IPR050238">
    <property type="entry name" value="DNA_Rep/Repair_Clamp_Loader"/>
</dbReference>
<dbReference type="InterPro" id="IPR003593">
    <property type="entry name" value="AAA+_ATPase"/>
</dbReference>
<name>A0ABQ7I154_9MICR</name>
<dbReference type="EMBL" id="SBIQ01000027">
    <property type="protein sequence ID" value="KAF7684146.1"/>
    <property type="molecule type" value="Genomic_DNA"/>
</dbReference>
<dbReference type="PANTHER" id="PTHR11669:SF20">
    <property type="entry name" value="REPLICATION FACTOR C SUBUNIT 4"/>
    <property type="match status" value="1"/>
</dbReference>
<keyword evidence="7" id="KW-1185">Reference proteome</keyword>
<dbReference type="InterPro" id="IPR003959">
    <property type="entry name" value="ATPase_AAA_core"/>
</dbReference>
<sequence length="312" mass="35131">MNNPFTEKYRPTHLKDILGNSEVIESLENMLKYGSIPHMLFYGPPGTGKTTAIRAMARQLYPTHYHSNVLEMNASDDRGIDTVRDSIKSFASTVALKNKKKIIILDEADAMSRDAQNALRRIIEDFSSNTRFCIIANYSNKLIPAILSRCTKFRFAPVESDQIAKRITNICLAENIEITPDGIDALIHMSSGDMRKLMNDIEGIACSFKLINKTNVYTFCGLADEKEFKDLFDCMLNDRKDIIQSKIKMLMDIYSLDLDTIITQLSELVIKSDMKNKMKIIKELAAIEYNLSIGCGNSIQMNGVVAAFLGNK</sequence>